<evidence type="ECO:0000256" key="3">
    <source>
        <dbReference type="ARBA" id="ARBA00022723"/>
    </source>
</evidence>
<comment type="catalytic activity">
    <reaction evidence="9 10">
        <text>XTP + H2O = XMP + diphosphate + H(+)</text>
        <dbReference type="Rhea" id="RHEA:28610"/>
        <dbReference type="ChEBI" id="CHEBI:15377"/>
        <dbReference type="ChEBI" id="CHEBI:15378"/>
        <dbReference type="ChEBI" id="CHEBI:33019"/>
        <dbReference type="ChEBI" id="CHEBI:57464"/>
        <dbReference type="ChEBI" id="CHEBI:61314"/>
        <dbReference type="EC" id="3.6.1.66"/>
    </reaction>
</comment>
<dbReference type="InterPro" id="IPR002637">
    <property type="entry name" value="RdgB/HAM1"/>
</dbReference>
<keyword evidence="6 10" id="KW-0460">Magnesium</keyword>
<dbReference type="NCBIfam" id="NF011397">
    <property type="entry name" value="PRK14822.1"/>
    <property type="match status" value="1"/>
</dbReference>
<keyword evidence="7 10" id="KW-0546">Nucleotide metabolism</keyword>
<gene>
    <name evidence="12" type="primary">rdgB</name>
    <name evidence="12" type="ORF">WDC_1787</name>
</gene>
<comment type="catalytic activity">
    <reaction evidence="10">
        <text>ITP + H2O = IMP + diphosphate + H(+)</text>
        <dbReference type="Rhea" id="RHEA:29399"/>
        <dbReference type="ChEBI" id="CHEBI:15377"/>
        <dbReference type="ChEBI" id="CHEBI:15378"/>
        <dbReference type="ChEBI" id="CHEBI:33019"/>
        <dbReference type="ChEBI" id="CHEBI:58053"/>
        <dbReference type="ChEBI" id="CHEBI:61402"/>
        <dbReference type="EC" id="3.6.1.66"/>
    </reaction>
</comment>
<reference evidence="12 13" key="1">
    <citation type="submission" date="2013-08" db="EMBL/GenBank/DDBJ databases">
        <title>Lactobacillus wasatchii sp. WDC04, a late gas producing bacteria isolated from aged chedder cheese.</title>
        <authorList>
            <person name="Oberg C.J."/>
            <person name="Culumber M."/>
            <person name="McMahon D.J."/>
            <person name="Broadbent J.R."/>
            <person name="Oberg T.S."/>
            <person name="Ortaki F."/>
        </authorList>
    </citation>
    <scope>NUCLEOTIDE SEQUENCE [LARGE SCALE GENOMIC DNA]</scope>
    <source>
        <strain evidence="12 13">WDC04</strain>
    </source>
</reference>
<sequence>MNTIVIATNNINKAQEYRVMLQSKKITIKTLADFATPIKINETGTTFAANALLKAQAVVDLTKLPVIADDSGLVVDALNGEPGVHSARYAGDHDDIANNRKLLHNLQGVLNEKRTAHFNTTLVALKPNGKKLVVTGELNGIILARPQGNNGFGYDPLFYVPTKDKSLAQLTTSQKNEISHRGQAMRQLMQQFEEWWQQA</sequence>
<keyword evidence="5 10" id="KW-0378">Hydrolase</keyword>
<feature type="active site" description="Proton acceptor" evidence="10">
    <location>
        <position position="70"/>
    </location>
</feature>
<feature type="binding site" evidence="10">
    <location>
        <begin position="8"/>
        <end position="13"/>
    </location>
    <ligand>
        <name>substrate</name>
    </ligand>
</feature>
<dbReference type="PANTHER" id="PTHR11067:SF9">
    <property type="entry name" value="INOSINE TRIPHOSPHATE PYROPHOSPHATASE"/>
    <property type="match status" value="1"/>
</dbReference>
<dbReference type="CDD" id="cd00515">
    <property type="entry name" value="HAM1"/>
    <property type="match status" value="1"/>
</dbReference>
<comment type="caution">
    <text evidence="10">Lacks conserved residue(s) required for the propagation of feature annotation.</text>
</comment>
<dbReference type="PATRIC" id="fig|1335616.4.peg.1797"/>
<dbReference type="PANTHER" id="PTHR11067">
    <property type="entry name" value="INOSINE TRIPHOSPHATE PYROPHOSPHATASE/HAM1 PROTEIN"/>
    <property type="match status" value="1"/>
</dbReference>
<dbReference type="GO" id="GO:0000166">
    <property type="term" value="F:nucleotide binding"/>
    <property type="evidence" value="ECO:0007669"/>
    <property type="project" value="UniProtKB-KW"/>
</dbReference>
<feature type="binding site" evidence="10">
    <location>
        <begin position="152"/>
        <end position="155"/>
    </location>
    <ligand>
        <name>substrate</name>
    </ligand>
</feature>
<dbReference type="EC" id="3.6.1.66" evidence="10"/>
<accession>A0A0D0Y321</accession>
<keyword evidence="4 10" id="KW-0547">Nucleotide-binding</keyword>
<comment type="subunit">
    <text evidence="2 10">Homodimer.</text>
</comment>
<dbReference type="GO" id="GO:0009146">
    <property type="term" value="P:purine nucleoside triphosphate catabolic process"/>
    <property type="evidence" value="ECO:0007669"/>
    <property type="project" value="UniProtKB-UniRule"/>
</dbReference>
<dbReference type="AlphaFoldDB" id="A0A0D0Y321"/>
<organism evidence="12 13">
    <name type="scientific">Paucilactobacillus wasatchensis</name>
    <dbReference type="NCBI Taxonomy" id="1335616"/>
    <lineage>
        <taxon>Bacteria</taxon>
        <taxon>Bacillati</taxon>
        <taxon>Bacillota</taxon>
        <taxon>Bacilli</taxon>
        <taxon>Lactobacillales</taxon>
        <taxon>Lactobacillaceae</taxon>
        <taxon>Paucilactobacillus</taxon>
    </lineage>
</organism>
<dbReference type="InterPro" id="IPR029001">
    <property type="entry name" value="ITPase-like_fam"/>
</dbReference>
<evidence type="ECO:0000256" key="2">
    <source>
        <dbReference type="ARBA" id="ARBA00011738"/>
    </source>
</evidence>
<dbReference type="InterPro" id="IPR020922">
    <property type="entry name" value="dITP/XTP_pyrophosphatase"/>
</dbReference>
<evidence type="ECO:0000256" key="6">
    <source>
        <dbReference type="ARBA" id="ARBA00022842"/>
    </source>
</evidence>
<comment type="function">
    <text evidence="10">Pyrophosphatase that catalyzes the hydrolysis of nucleoside triphosphates to their monophosphate derivatives, with a high preference for the non-canonical purine nucleotides XTP (xanthosine triphosphate), dITP (deoxyinosine triphosphate) and ITP. Seems to function as a house-cleaning enzyme that removes non-canonical purine nucleotides from the nucleotide pool, thus preventing their incorporation into DNA/RNA and avoiding chromosomal lesions.</text>
</comment>
<feature type="binding site" evidence="10">
    <location>
        <position position="175"/>
    </location>
    <ligand>
        <name>substrate</name>
    </ligand>
</feature>
<evidence type="ECO:0000256" key="9">
    <source>
        <dbReference type="ARBA" id="ARBA00052017"/>
    </source>
</evidence>
<dbReference type="SUPFAM" id="SSF52972">
    <property type="entry name" value="ITPase-like"/>
    <property type="match status" value="1"/>
</dbReference>
<dbReference type="Gene3D" id="3.90.950.10">
    <property type="match status" value="1"/>
</dbReference>
<evidence type="ECO:0000313" key="12">
    <source>
        <dbReference type="EMBL" id="KIS02643.1"/>
    </source>
</evidence>
<feature type="binding site" evidence="10">
    <location>
        <position position="71"/>
    </location>
    <ligand>
        <name>substrate</name>
    </ligand>
</feature>
<evidence type="ECO:0000256" key="1">
    <source>
        <dbReference type="ARBA" id="ARBA00008023"/>
    </source>
</evidence>
<dbReference type="GO" id="GO:0009117">
    <property type="term" value="P:nucleotide metabolic process"/>
    <property type="evidence" value="ECO:0007669"/>
    <property type="project" value="UniProtKB-KW"/>
</dbReference>
<proteinExistence type="inferred from homology"/>
<dbReference type="STRING" id="1335616.WDC_1787"/>
<keyword evidence="13" id="KW-1185">Reference proteome</keyword>
<dbReference type="Proteomes" id="UP000032279">
    <property type="component" value="Unassembled WGS sequence"/>
</dbReference>
<evidence type="ECO:0000256" key="4">
    <source>
        <dbReference type="ARBA" id="ARBA00022741"/>
    </source>
</evidence>
<dbReference type="NCBIfam" id="TIGR00042">
    <property type="entry name" value="RdgB/HAM1 family non-canonical purine NTP pyrophosphatase"/>
    <property type="match status" value="1"/>
</dbReference>
<evidence type="ECO:0000256" key="7">
    <source>
        <dbReference type="ARBA" id="ARBA00023080"/>
    </source>
</evidence>
<evidence type="ECO:0000256" key="5">
    <source>
        <dbReference type="ARBA" id="ARBA00022801"/>
    </source>
</evidence>
<dbReference type="HAMAP" id="MF_01405">
    <property type="entry name" value="Non_canon_purine_NTPase"/>
    <property type="match status" value="1"/>
</dbReference>
<comment type="caution">
    <text evidence="12">The sequence shown here is derived from an EMBL/GenBank/DDBJ whole genome shotgun (WGS) entry which is preliminary data.</text>
</comment>
<dbReference type="GO" id="GO:0035870">
    <property type="term" value="F:dITP diphosphatase activity"/>
    <property type="evidence" value="ECO:0007669"/>
    <property type="project" value="UniProtKB-UniRule"/>
</dbReference>
<dbReference type="GO" id="GO:0036220">
    <property type="term" value="F:ITP diphosphatase activity"/>
    <property type="evidence" value="ECO:0007669"/>
    <property type="project" value="UniProtKB-UniRule"/>
</dbReference>
<dbReference type="GO" id="GO:0046872">
    <property type="term" value="F:metal ion binding"/>
    <property type="evidence" value="ECO:0007669"/>
    <property type="project" value="UniProtKB-KW"/>
</dbReference>
<keyword evidence="3 10" id="KW-0479">Metal-binding</keyword>
<feature type="binding site" evidence="10">
    <location>
        <begin position="180"/>
        <end position="181"/>
    </location>
    <ligand>
        <name>substrate</name>
    </ligand>
</feature>
<feature type="binding site" evidence="10">
    <location>
        <position position="70"/>
    </location>
    <ligand>
        <name>Mg(2+)</name>
        <dbReference type="ChEBI" id="CHEBI:18420"/>
    </ligand>
</feature>
<evidence type="ECO:0000256" key="10">
    <source>
        <dbReference type="HAMAP-Rule" id="MF_01405"/>
    </source>
</evidence>
<dbReference type="GO" id="GO:0005829">
    <property type="term" value="C:cytosol"/>
    <property type="evidence" value="ECO:0007669"/>
    <property type="project" value="TreeGrafter"/>
</dbReference>
<dbReference type="OrthoDB" id="9807456at2"/>
<evidence type="ECO:0000313" key="13">
    <source>
        <dbReference type="Proteomes" id="UP000032279"/>
    </source>
</evidence>
<dbReference type="GO" id="GO:0017111">
    <property type="term" value="F:ribonucleoside triphosphate phosphatase activity"/>
    <property type="evidence" value="ECO:0007669"/>
    <property type="project" value="InterPro"/>
</dbReference>
<comment type="similarity">
    <text evidence="1 10 11">Belongs to the HAM1 NTPase family.</text>
</comment>
<evidence type="ECO:0000256" key="11">
    <source>
        <dbReference type="RuleBase" id="RU003781"/>
    </source>
</evidence>
<dbReference type="Pfam" id="PF01725">
    <property type="entry name" value="Ham1p_like"/>
    <property type="match status" value="1"/>
</dbReference>
<dbReference type="GO" id="GO:0036222">
    <property type="term" value="F:XTP diphosphatase activity"/>
    <property type="evidence" value="ECO:0007669"/>
    <property type="project" value="UniProtKB-UniRule"/>
</dbReference>
<name>A0A0D0Y321_9LACO</name>
<dbReference type="EMBL" id="AWTT01000064">
    <property type="protein sequence ID" value="KIS02643.1"/>
    <property type="molecule type" value="Genomic_DNA"/>
</dbReference>
<evidence type="ECO:0000256" key="8">
    <source>
        <dbReference type="ARBA" id="ARBA00051875"/>
    </source>
</evidence>
<comment type="catalytic activity">
    <reaction evidence="8 10">
        <text>dITP + H2O = dIMP + diphosphate + H(+)</text>
        <dbReference type="Rhea" id="RHEA:28342"/>
        <dbReference type="ChEBI" id="CHEBI:15377"/>
        <dbReference type="ChEBI" id="CHEBI:15378"/>
        <dbReference type="ChEBI" id="CHEBI:33019"/>
        <dbReference type="ChEBI" id="CHEBI:61194"/>
        <dbReference type="ChEBI" id="CHEBI:61382"/>
        <dbReference type="EC" id="3.6.1.66"/>
    </reaction>
</comment>
<dbReference type="RefSeq" id="WP_044011478.1">
    <property type="nucleotide sequence ID" value="NZ_AWTT01000064.1"/>
</dbReference>
<comment type="cofactor">
    <cofactor evidence="10">
        <name>Mg(2+)</name>
        <dbReference type="ChEBI" id="CHEBI:18420"/>
    </cofactor>
    <text evidence="10">Binds 1 Mg(2+) ion per subunit.</text>
</comment>
<dbReference type="FunFam" id="3.90.950.10:FF:000001">
    <property type="entry name" value="dITP/XTP pyrophosphatase"/>
    <property type="match status" value="1"/>
</dbReference>
<protein>
    <recommendedName>
        <fullName evidence="10">dITP/XTP pyrophosphatase</fullName>
        <ecNumber evidence="10">3.6.1.66</ecNumber>
    </recommendedName>
    <alternativeName>
        <fullName evidence="10">Non-canonical purine NTP pyrophosphatase</fullName>
    </alternativeName>
    <alternativeName>
        <fullName evidence="10">Non-standard purine NTP pyrophosphatase</fullName>
    </alternativeName>
    <alternativeName>
        <fullName evidence="10">Nucleoside-triphosphate diphosphatase</fullName>
    </alternativeName>
    <alternativeName>
        <fullName evidence="10">Nucleoside-triphosphate pyrophosphatase</fullName>
        <shortName evidence="10">NTPase</shortName>
    </alternativeName>
</protein>